<keyword evidence="2" id="KW-1185">Reference proteome</keyword>
<evidence type="ECO:0000313" key="1">
    <source>
        <dbReference type="EMBL" id="MTH55342.1"/>
    </source>
</evidence>
<protein>
    <submittedName>
        <fullName evidence="1">Uncharacterized protein</fullName>
    </submittedName>
</protein>
<comment type="caution">
    <text evidence="1">The sequence shown here is derived from an EMBL/GenBank/DDBJ whole genome shotgun (WGS) entry which is preliminary data.</text>
</comment>
<dbReference type="EMBL" id="WMIB01000027">
    <property type="protein sequence ID" value="MTH55342.1"/>
    <property type="molecule type" value="Genomic_DNA"/>
</dbReference>
<dbReference type="Proteomes" id="UP000434639">
    <property type="component" value="Unassembled WGS sequence"/>
</dbReference>
<accession>A0A7X2S8I7</accession>
<name>A0A7X2S8I7_9BACI</name>
<dbReference type="AlphaFoldDB" id="A0A7X2S8I7"/>
<proteinExistence type="predicted"/>
<reference evidence="1 2" key="1">
    <citation type="journal article" date="2017" name="Int. J. Syst. Evol. Microbiol.">
        <title>Bacillus mangrovi sp. nov., isolated from a sediment sample from a mangrove forest.</title>
        <authorList>
            <person name="Gupta V."/>
            <person name="Singh P.K."/>
            <person name="Korpole S."/>
            <person name="Tanuku N.R.S."/>
            <person name="Pinnaka A.K."/>
        </authorList>
    </citation>
    <scope>NUCLEOTIDE SEQUENCE [LARGE SCALE GENOMIC DNA]</scope>
    <source>
        <strain evidence="1 2">KCTC 33872</strain>
    </source>
</reference>
<dbReference type="OrthoDB" id="7854327at2"/>
<evidence type="ECO:0000313" key="2">
    <source>
        <dbReference type="Proteomes" id="UP000434639"/>
    </source>
</evidence>
<gene>
    <name evidence="1" type="ORF">GKZ89_18265</name>
</gene>
<sequence length="113" mass="13087">MNFSLENLEEASMNFDLEHVASFLERIVLYIDEGFSGPEIKEIQNKIEGMEHEEELEAGSFDIVYQRQKTKLMISVFMDSPGSPDLYIYTDPELAGQIEEEMSRFADEMEEGY</sequence>
<organism evidence="1 2">
    <name type="scientific">Metabacillus mangrovi</name>
    <dbReference type="NCBI Taxonomy" id="1491830"/>
    <lineage>
        <taxon>Bacteria</taxon>
        <taxon>Bacillati</taxon>
        <taxon>Bacillota</taxon>
        <taxon>Bacilli</taxon>
        <taxon>Bacillales</taxon>
        <taxon>Bacillaceae</taxon>
        <taxon>Metabacillus</taxon>
    </lineage>
</organism>
<dbReference type="RefSeq" id="WP_155113841.1">
    <property type="nucleotide sequence ID" value="NZ_WMIB01000027.1"/>
</dbReference>